<feature type="coiled-coil region" evidence="1">
    <location>
        <begin position="74"/>
        <end position="104"/>
    </location>
</feature>
<comment type="caution">
    <text evidence="2">The sequence shown here is derived from an EMBL/GenBank/DDBJ whole genome shotgun (WGS) entry which is preliminary data.</text>
</comment>
<proteinExistence type="predicted"/>
<dbReference type="OrthoDB" id="5952844at2"/>
<reference evidence="2 3" key="1">
    <citation type="submission" date="2019-03" db="EMBL/GenBank/DDBJ databases">
        <title>Genomic Encyclopedia of Archaeal and Bacterial Type Strains, Phase II (KMG-II): from individual species to whole genera.</title>
        <authorList>
            <person name="Goeker M."/>
        </authorList>
    </citation>
    <scope>NUCLEOTIDE SEQUENCE [LARGE SCALE GENOMIC DNA]</scope>
    <source>
        <strain evidence="2 3">DSM 28323</strain>
    </source>
</reference>
<protein>
    <submittedName>
        <fullName evidence="2">Uncharacterized protein</fullName>
    </submittedName>
</protein>
<dbReference type="EMBL" id="SNWP01000010">
    <property type="protein sequence ID" value="TDO29272.1"/>
    <property type="molecule type" value="Genomic_DNA"/>
</dbReference>
<keyword evidence="3" id="KW-1185">Reference proteome</keyword>
<accession>A0A4R6J1Y3</accession>
<keyword evidence="1" id="KW-0175">Coiled coil</keyword>
<dbReference type="AlphaFoldDB" id="A0A4R6J1Y3"/>
<dbReference type="RefSeq" id="WP_133473874.1">
    <property type="nucleotide sequence ID" value="NZ_SNWP01000010.1"/>
</dbReference>
<organism evidence="2 3">
    <name type="scientific">Sediminibacterium goheungense</name>
    <dbReference type="NCBI Taxonomy" id="1086393"/>
    <lineage>
        <taxon>Bacteria</taxon>
        <taxon>Pseudomonadati</taxon>
        <taxon>Bacteroidota</taxon>
        <taxon>Chitinophagia</taxon>
        <taxon>Chitinophagales</taxon>
        <taxon>Chitinophagaceae</taxon>
        <taxon>Sediminibacterium</taxon>
    </lineage>
</organism>
<dbReference type="Proteomes" id="UP000295741">
    <property type="component" value="Unassembled WGS sequence"/>
</dbReference>
<sequence length="157" mass="18384">MASFRSFVGSELMSFRQHIAALRNMLPQNIKLKPTERRSMFKLNDKKKDFVEKAVLYMRKNPATVPSYVDVNTCNNYIQLYKQYNELISELEEVKTKMEDAKLLLGNEILKQTRAYFHNSKNAALSGSEQFNQIYKELKPHYAVGRNSRKKDKEPID</sequence>
<evidence type="ECO:0000313" key="2">
    <source>
        <dbReference type="EMBL" id="TDO29272.1"/>
    </source>
</evidence>
<evidence type="ECO:0000256" key="1">
    <source>
        <dbReference type="SAM" id="Coils"/>
    </source>
</evidence>
<name>A0A4R6J1Y3_9BACT</name>
<gene>
    <name evidence="2" type="ORF">BC659_1360</name>
</gene>
<evidence type="ECO:0000313" key="3">
    <source>
        <dbReference type="Proteomes" id="UP000295741"/>
    </source>
</evidence>